<name>A0A7S1C1U7_9STRA</name>
<proteinExistence type="predicted"/>
<keyword evidence="1" id="KW-0732">Signal</keyword>
<dbReference type="SMART" id="SM00317">
    <property type="entry name" value="SET"/>
    <property type="match status" value="1"/>
</dbReference>
<evidence type="ECO:0000313" key="3">
    <source>
        <dbReference type="EMBL" id="CAD8902802.1"/>
    </source>
</evidence>
<dbReference type="GO" id="GO:0005700">
    <property type="term" value="C:polytene chromosome"/>
    <property type="evidence" value="ECO:0007669"/>
    <property type="project" value="TreeGrafter"/>
</dbReference>
<dbReference type="GO" id="GO:0006357">
    <property type="term" value="P:regulation of transcription by RNA polymerase II"/>
    <property type="evidence" value="ECO:0007669"/>
    <property type="project" value="TreeGrafter"/>
</dbReference>
<dbReference type="Gene3D" id="2.170.270.10">
    <property type="entry name" value="SET domain"/>
    <property type="match status" value="1"/>
</dbReference>
<accession>A0A7S1C1U7</accession>
<dbReference type="GO" id="GO:0005634">
    <property type="term" value="C:nucleus"/>
    <property type="evidence" value="ECO:0007669"/>
    <property type="project" value="TreeGrafter"/>
</dbReference>
<dbReference type="InterPro" id="IPR051760">
    <property type="entry name" value="KMT5A"/>
</dbReference>
<dbReference type="GO" id="GO:0042799">
    <property type="term" value="F:histone H4K20 methyltransferase activity"/>
    <property type="evidence" value="ECO:0007669"/>
    <property type="project" value="TreeGrafter"/>
</dbReference>
<dbReference type="InterPro" id="IPR001214">
    <property type="entry name" value="SET_dom"/>
</dbReference>
<reference evidence="3" key="1">
    <citation type="submission" date="2021-01" db="EMBL/GenBank/DDBJ databases">
        <authorList>
            <person name="Corre E."/>
            <person name="Pelletier E."/>
            <person name="Niang G."/>
            <person name="Scheremetjew M."/>
            <person name="Finn R."/>
            <person name="Kale V."/>
            <person name="Holt S."/>
            <person name="Cochrane G."/>
            <person name="Meng A."/>
            <person name="Brown T."/>
            <person name="Cohen L."/>
        </authorList>
    </citation>
    <scope>NUCLEOTIDE SEQUENCE</scope>
    <source>
        <strain evidence="3">308</strain>
    </source>
</reference>
<dbReference type="PANTHER" id="PTHR46167">
    <property type="entry name" value="N-LYSINE METHYLTRANSFERASE KMT5A"/>
    <property type="match status" value="1"/>
</dbReference>
<dbReference type="EMBL" id="HBFR01041090">
    <property type="protein sequence ID" value="CAD8902802.1"/>
    <property type="molecule type" value="Transcribed_RNA"/>
</dbReference>
<feature type="domain" description="SET" evidence="2">
    <location>
        <begin position="89"/>
        <end position="207"/>
    </location>
</feature>
<evidence type="ECO:0000259" key="2">
    <source>
        <dbReference type="PROSITE" id="PS50280"/>
    </source>
</evidence>
<dbReference type="InterPro" id="IPR046341">
    <property type="entry name" value="SET_dom_sf"/>
</dbReference>
<evidence type="ECO:0000256" key="1">
    <source>
        <dbReference type="SAM" id="SignalP"/>
    </source>
</evidence>
<dbReference type="AlphaFoldDB" id="A0A7S1C1U7"/>
<dbReference type="PROSITE" id="PS50280">
    <property type="entry name" value="SET"/>
    <property type="match status" value="1"/>
</dbReference>
<sequence length="216" mass="24775">MMLFSSFAHPWIVSVLLAMLSPEQQEELNQANSRFFQTSGPAGEDVSWSQEVRSNEDLKSFPKYINTNTWPRSSRGRKLKKSATQSRMHGVEIRRVDEPHPLAGQLGLFAARRFERFDILGEYCGEVYEGEGGSEYATYLEDRRKKYALGVDATREGNESRFINHFAGIAEAPNVIMQIAYVEEIPRVMIVCRKDIESGEEFLFKYSDEFSELYCS</sequence>
<feature type="chain" id="PRO_5030973744" description="SET domain-containing protein" evidence="1">
    <location>
        <begin position="19"/>
        <end position="216"/>
    </location>
</feature>
<feature type="signal peptide" evidence="1">
    <location>
        <begin position="1"/>
        <end position="18"/>
    </location>
</feature>
<gene>
    <name evidence="3" type="ORF">CHYS00102_LOCUS30021</name>
</gene>
<organism evidence="3">
    <name type="scientific">Corethron hystrix</name>
    <dbReference type="NCBI Taxonomy" id="216773"/>
    <lineage>
        <taxon>Eukaryota</taxon>
        <taxon>Sar</taxon>
        <taxon>Stramenopiles</taxon>
        <taxon>Ochrophyta</taxon>
        <taxon>Bacillariophyta</taxon>
        <taxon>Coscinodiscophyceae</taxon>
        <taxon>Corethrophycidae</taxon>
        <taxon>Corethrales</taxon>
        <taxon>Corethraceae</taxon>
        <taxon>Corethron</taxon>
    </lineage>
</organism>
<dbReference type="SUPFAM" id="SSF82199">
    <property type="entry name" value="SET domain"/>
    <property type="match status" value="1"/>
</dbReference>
<dbReference type="Pfam" id="PF00856">
    <property type="entry name" value="SET"/>
    <property type="match status" value="1"/>
</dbReference>
<protein>
    <recommendedName>
        <fullName evidence="2">SET domain-containing protein</fullName>
    </recommendedName>
</protein>
<dbReference type="PANTHER" id="PTHR46167:SF1">
    <property type="entry name" value="N-LYSINE METHYLTRANSFERASE KMT5A"/>
    <property type="match status" value="1"/>
</dbReference>